<comment type="caution">
    <text evidence="2">The sequence shown here is derived from an EMBL/GenBank/DDBJ whole genome shotgun (WGS) entry which is preliminary data.</text>
</comment>
<name>A0ABD3QVT5_9STRA</name>
<evidence type="ECO:0000313" key="2">
    <source>
        <dbReference type="EMBL" id="KAL3803826.1"/>
    </source>
</evidence>
<gene>
    <name evidence="2" type="ORF">HJC23_003988</name>
</gene>
<keyword evidence="3" id="KW-1185">Reference proteome</keyword>
<dbReference type="Proteomes" id="UP001516023">
    <property type="component" value="Unassembled WGS sequence"/>
</dbReference>
<sequence length="85" mass="9370">MPNPMPALETDTVSVPILPPFAPDSDSPSWETSVEGFSPEEQGKLSREELIELFGEENINYIFELRAQQAALTVSHTSPDGKQQP</sequence>
<feature type="region of interest" description="Disordered" evidence="1">
    <location>
        <begin position="1"/>
        <end position="44"/>
    </location>
</feature>
<proteinExistence type="predicted"/>
<reference evidence="2 3" key="1">
    <citation type="journal article" date="2020" name="G3 (Bethesda)">
        <title>Improved Reference Genome for Cyclotella cryptica CCMP332, a Model for Cell Wall Morphogenesis, Salinity Adaptation, and Lipid Production in Diatoms (Bacillariophyta).</title>
        <authorList>
            <person name="Roberts W.R."/>
            <person name="Downey K.M."/>
            <person name="Ruck E.C."/>
            <person name="Traller J.C."/>
            <person name="Alverson A.J."/>
        </authorList>
    </citation>
    <scope>NUCLEOTIDE SEQUENCE [LARGE SCALE GENOMIC DNA]</scope>
    <source>
        <strain evidence="2 3">CCMP332</strain>
    </source>
</reference>
<evidence type="ECO:0000313" key="3">
    <source>
        <dbReference type="Proteomes" id="UP001516023"/>
    </source>
</evidence>
<dbReference type="EMBL" id="JABMIG020000011">
    <property type="protein sequence ID" value="KAL3803826.1"/>
    <property type="molecule type" value="Genomic_DNA"/>
</dbReference>
<evidence type="ECO:0000256" key="1">
    <source>
        <dbReference type="SAM" id="MobiDB-lite"/>
    </source>
</evidence>
<accession>A0ABD3QVT5</accession>
<dbReference type="AlphaFoldDB" id="A0ABD3QVT5"/>
<organism evidence="2 3">
    <name type="scientific">Cyclotella cryptica</name>
    <dbReference type="NCBI Taxonomy" id="29204"/>
    <lineage>
        <taxon>Eukaryota</taxon>
        <taxon>Sar</taxon>
        <taxon>Stramenopiles</taxon>
        <taxon>Ochrophyta</taxon>
        <taxon>Bacillariophyta</taxon>
        <taxon>Coscinodiscophyceae</taxon>
        <taxon>Thalassiosirophycidae</taxon>
        <taxon>Stephanodiscales</taxon>
        <taxon>Stephanodiscaceae</taxon>
        <taxon>Cyclotella</taxon>
    </lineage>
</organism>
<protein>
    <submittedName>
        <fullName evidence="2">Uncharacterized protein</fullName>
    </submittedName>
</protein>